<dbReference type="EMBL" id="UINC01074459">
    <property type="protein sequence ID" value="SVC11671.1"/>
    <property type="molecule type" value="Genomic_DNA"/>
</dbReference>
<proteinExistence type="predicted"/>
<name>A0A382JM13_9ZZZZ</name>
<accession>A0A382JM13</accession>
<reference evidence="1" key="1">
    <citation type="submission" date="2018-05" db="EMBL/GenBank/DDBJ databases">
        <authorList>
            <person name="Lanie J.A."/>
            <person name="Ng W.-L."/>
            <person name="Kazmierczak K.M."/>
            <person name="Andrzejewski T.M."/>
            <person name="Davidsen T.M."/>
            <person name="Wayne K.J."/>
            <person name="Tettelin H."/>
            <person name="Glass J.I."/>
            <person name="Rusch D."/>
            <person name="Podicherti R."/>
            <person name="Tsui H.-C.T."/>
            <person name="Winkler M.E."/>
        </authorList>
    </citation>
    <scope>NUCLEOTIDE SEQUENCE</scope>
</reference>
<sequence>MTEMNCTDTSPQYMRNGLPLRLVERYEPRSGIWHGRRERGNSIATGHYHFGGPSFDEIQLVIPEETKEEAQLTAHICERALRQVFKRFEVHPELKKLVNQLAGRTVHVNFVEGNDLLIDLDTRTQTIYLACDLT</sequence>
<feature type="non-terminal residue" evidence="1">
    <location>
        <position position="134"/>
    </location>
</feature>
<protein>
    <submittedName>
        <fullName evidence="1">Uncharacterized protein</fullName>
    </submittedName>
</protein>
<organism evidence="1">
    <name type="scientific">marine metagenome</name>
    <dbReference type="NCBI Taxonomy" id="408172"/>
    <lineage>
        <taxon>unclassified sequences</taxon>
        <taxon>metagenomes</taxon>
        <taxon>ecological metagenomes</taxon>
    </lineage>
</organism>
<evidence type="ECO:0000313" key="1">
    <source>
        <dbReference type="EMBL" id="SVC11671.1"/>
    </source>
</evidence>
<gene>
    <name evidence="1" type="ORF">METZ01_LOCUS264525</name>
</gene>
<dbReference type="AlphaFoldDB" id="A0A382JM13"/>